<keyword evidence="2" id="KW-0645">Protease</keyword>
<reference evidence="3" key="1">
    <citation type="submission" date="2016-03" db="EMBL/GenBank/DDBJ databases">
        <authorList>
            <person name="Ploux O."/>
        </authorList>
    </citation>
    <scope>NUCLEOTIDE SEQUENCE [LARGE SCALE GENOMIC DNA]</scope>
</reference>
<organism evidence="2 3">
    <name type="scientific">Gordonia phage Emalyn</name>
    <dbReference type="NCBI Taxonomy" id="1821552"/>
    <lineage>
        <taxon>Viruses</taxon>
        <taxon>Duplodnaviria</taxon>
        <taxon>Heunggongvirae</taxon>
        <taxon>Uroviricota</taxon>
        <taxon>Caudoviricetes</taxon>
        <taxon>Emalynvirus</taxon>
        <taxon>Emalynvirus emalyn</taxon>
    </lineage>
</organism>
<evidence type="ECO:0000313" key="2">
    <source>
        <dbReference type="EMBL" id="AMS03599.1"/>
    </source>
</evidence>
<dbReference type="EMBL" id="KU963260">
    <property type="protein sequence ID" value="AMS03599.1"/>
    <property type="molecule type" value="Genomic_DNA"/>
</dbReference>
<evidence type="ECO:0000259" key="1">
    <source>
        <dbReference type="SMART" id="SM00731"/>
    </source>
</evidence>
<keyword evidence="2" id="KW-0378">Hydrolase</keyword>
<feature type="domain" description="SprT-like" evidence="1">
    <location>
        <begin position="50"/>
        <end position="191"/>
    </location>
</feature>
<dbReference type="InterPro" id="IPR006640">
    <property type="entry name" value="SprT-like_domain"/>
</dbReference>
<proteinExistence type="predicted"/>
<dbReference type="Proteomes" id="UP000204189">
    <property type="component" value="Segment"/>
</dbReference>
<dbReference type="SMART" id="SM00731">
    <property type="entry name" value="SprT"/>
    <property type="match status" value="1"/>
</dbReference>
<dbReference type="Pfam" id="PF10263">
    <property type="entry name" value="SprT-like"/>
    <property type="match status" value="1"/>
</dbReference>
<dbReference type="GeneID" id="29123885"/>
<dbReference type="GO" id="GO:0006950">
    <property type="term" value="P:response to stress"/>
    <property type="evidence" value="ECO:0007669"/>
    <property type="project" value="UniProtKB-ARBA"/>
</dbReference>
<dbReference type="KEGG" id="vg:29123885"/>
<gene>
    <name evidence="2" type="primary">30</name>
    <name evidence="2" type="ORF">SEA_EMALYN_30</name>
</gene>
<dbReference type="RefSeq" id="YP_009301471.1">
    <property type="nucleotide sequence ID" value="NC_031234.1"/>
</dbReference>
<keyword evidence="3" id="KW-1185">Reference proteome</keyword>
<accession>A0A142KBW6</accession>
<sequence length="197" mass="21666">MASHSTCTHPSTPAARAQCRKLRAAGAPAAPLLATAPTMAPTIDPHTKGEHMTQDQARHLARELLDAVGLTSWRVRIDNAKRRAGVCRYNVREISFSAHLLALRTYDESLNTISHEVAHALTPGHKHDAVWAAKHRELGGDGLRCYEASEKVAAAAPWVGTCEHGKEFPRYRQPKRLQGWVCKCPAGRTPITWARNS</sequence>
<evidence type="ECO:0000313" key="3">
    <source>
        <dbReference type="Proteomes" id="UP000204189"/>
    </source>
</evidence>
<dbReference type="GO" id="GO:0008233">
    <property type="term" value="F:peptidase activity"/>
    <property type="evidence" value="ECO:0007669"/>
    <property type="project" value="UniProtKB-KW"/>
</dbReference>
<name>A0A142KBW6_9CAUD</name>
<protein>
    <submittedName>
        <fullName evidence="2">SprT-like protease</fullName>
    </submittedName>
</protein>
<dbReference type="OrthoDB" id="11047at10239"/>
<dbReference type="GO" id="GO:0006508">
    <property type="term" value="P:proteolysis"/>
    <property type="evidence" value="ECO:0007669"/>
    <property type="project" value="UniProtKB-KW"/>
</dbReference>